<protein>
    <submittedName>
        <fullName evidence="1">Cation transporter</fullName>
    </submittedName>
</protein>
<gene>
    <name evidence="1" type="ORF">H2252_04050</name>
</gene>
<accession>A0ACC5W1J3</accession>
<dbReference type="EMBL" id="JACHUQ010000005">
    <property type="protein sequence ID" value="MBZ7974546.1"/>
    <property type="molecule type" value="Genomic_DNA"/>
</dbReference>
<organism evidence="1 2">
    <name type="scientific">Campylobacter molothri</name>
    <dbReference type="NCBI Taxonomy" id="1032242"/>
    <lineage>
        <taxon>Bacteria</taxon>
        <taxon>Pseudomonadati</taxon>
        <taxon>Campylobacterota</taxon>
        <taxon>Epsilonproteobacteria</taxon>
        <taxon>Campylobacterales</taxon>
        <taxon>Campylobacteraceae</taxon>
        <taxon>Campylobacter</taxon>
    </lineage>
</organism>
<comment type="caution">
    <text evidence="1">The sequence shown here is derived from an EMBL/GenBank/DDBJ whole genome shotgun (WGS) entry which is preliminary data.</text>
</comment>
<name>A0ACC5W1J3_9BACT</name>
<evidence type="ECO:0000313" key="1">
    <source>
        <dbReference type="EMBL" id="MBZ7974546.1"/>
    </source>
</evidence>
<proteinExistence type="predicted"/>
<keyword evidence="2" id="KW-1185">Reference proteome</keyword>
<sequence length="320" mass="36840">MQKYLSHKPLVKKCHSHHDHSHHEHHHDHNHSDARNMDKKILKISLIMTFLMMLVQFVYSILSNSLALLSDTLHMFSDVFALALSFFAIIAIEKFKDEQKTFGYFRLEILVAFINALTIILSAIFIIYESIEKLFYPVNIDAKTMIVVAILGFLVNAFNAFLMFKGASLDNVNMKSAFLHMMSDLLGSLVVIVGGIVVYFTQIVYIDTILALILSLLLLRWAIKLLRKSINILLETSPVDVKSVEEVILKHHQVSKILDLHIVEITNKMFVATLHIEVNIKELYEFEKLYQELSNELLEHFNIGHITIQPSITKRKNDEI</sequence>
<dbReference type="Proteomes" id="UP001319828">
    <property type="component" value="Unassembled WGS sequence"/>
</dbReference>
<reference evidence="1" key="1">
    <citation type="submission" date="2020-07" db="EMBL/GenBank/DDBJ databases">
        <title>Campylobacter molothri sp. nov. isolated from wild birds.</title>
        <authorList>
            <person name="Miller W.G."/>
            <person name="Chapman M.H."/>
            <person name="Yee E."/>
            <person name="Lopes B.S."/>
            <person name="Forbes K.J."/>
        </authorList>
    </citation>
    <scope>NUCLEOTIDE SEQUENCE</scope>
    <source>
        <strain evidence="1">RM9754</strain>
    </source>
</reference>
<evidence type="ECO:0000313" key="2">
    <source>
        <dbReference type="Proteomes" id="UP001319828"/>
    </source>
</evidence>